<protein>
    <submittedName>
        <fullName evidence="3">Uncharacterized protein</fullName>
    </submittedName>
</protein>
<organism evidence="3">
    <name type="scientific">Streptomyces sp. R35</name>
    <dbReference type="NCBI Taxonomy" id="3238630"/>
    <lineage>
        <taxon>Bacteria</taxon>
        <taxon>Bacillati</taxon>
        <taxon>Actinomycetota</taxon>
        <taxon>Actinomycetes</taxon>
        <taxon>Kitasatosporales</taxon>
        <taxon>Streptomycetaceae</taxon>
        <taxon>Streptomyces</taxon>
    </lineage>
</organism>
<evidence type="ECO:0000256" key="1">
    <source>
        <dbReference type="SAM" id="MobiDB-lite"/>
    </source>
</evidence>
<dbReference type="EMBL" id="CP163440">
    <property type="protein sequence ID" value="XDQ64007.1"/>
    <property type="molecule type" value="Genomic_DNA"/>
</dbReference>
<keyword evidence="2" id="KW-0472">Membrane</keyword>
<evidence type="ECO:0000256" key="2">
    <source>
        <dbReference type="SAM" id="Phobius"/>
    </source>
</evidence>
<keyword evidence="2" id="KW-1133">Transmembrane helix</keyword>
<dbReference type="AlphaFoldDB" id="A0AB39S8V8"/>
<proteinExistence type="predicted"/>
<dbReference type="RefSeq" id="WP_369260713.1">
    <property type="nucleotide sequence ID" value="NZ_CP163440.1"/>
</dbReference>
<name>A0AB39S8V8_9ACTN</name>
<accession>A0AB39S8V8</accession>
<evidence type="ECO:0000313" key="3">
    <source>
        <dbReference type="EMBL" id="XDQ64007.1"/>
    </source>
</evidence>
<feature type="compositionally biased region" description="Low complexity" evidence="1">
    <location>
        <begin position="86"/>
        <end position="105"/>
    </location>
</feature>
<sequence length="249" mass="25966">MNHLFRSPRPPAAEAERLREVFTEAAYDVTPSAVPLAAIEREGRRRGRRRRTAVLGAACGALLVPLAVVVVLRDGTASGPGEHVRPPAASAGSTSPSPSAPAPAGKVRVVTPGERVRVAPGTKIWLTEDGKHWLEPGAPGAQFRSVTDGNLDMSTPGVSLQQSGDGNGYFLSGIFHGKGEPARVEVKTVAGDRDGTALTLAGKPGWGVWYLVMKVPDSVTSANSVLGITKRVTVYDSAGGVIASQEFGQ</sequence>
<feature type="transmembrane region" description="Helical" evidence="2">
    <location>
        <begin position="53"/>
        <end position="72"/>
    </location>
</feature>
<gene>
    <name evidence="3" type="ORF">AB5J50_26100</name>
</gene>
<keyword evidence="2" id="KW-0812">Transmembrane</keyword>
<reference evidence="3" key="1">
    <citation type="submission" date="2024-07" db="EMBL/GenBank/DDBJ databases">
        <authorList>
            <person name="Yu S.T."/>
        </authorList>
    </citation>
    <scope>NUCLEOTIDE SEQUENCE</scope>
    <source>
        <strain evidence="3">R35</strain>
    </source>
</reference>
<feature type="region of interest" description="Disordered" evidence="1">
    <location>
        <begin position="78"/>
        <end position="106"/>
    </location>
</feature>